<keyword evidence="6" id="KW-0482">Metalloprotease</keyword>
<feature type="signal peptide" evidence="7">
    <location>
        <begin position="1"/>
        <end position="16"/>
    </location>
</feature>
<feature type="chain" id="PRO_5041226883" evidence="7">
    <location>
        <begin position="17"/>
        <end position="929"/>
    </location>
</feature>
<dbReference type="InterPro" id="IPR000834">
    <property type="entry name" value="Peptidase_M14"/>
</dbReference>
<dbReference type="PANTHER" id="PTHR11705:SF143">
    <property type="entry name" value="SLL0236 PROTEIN"/>
    <property type="match status" value="1"/>
</dbReference>
<dbReference type="KEGG" id="pspc:Strain318_000355"/>
<dbReference type="Gene3D" id="3.40.630.10">
    <property type="entry name" value="Zn peptidases"/>
    <property type="match status" value="1"/>
</dbReference>
<dbReference type="Pfam" id="PF00246">
    <property type="entry name" value="Peptidase_M14"/>
    <property type="match status" value="1"/>
</dbReference>
<name>A0AA49JY50_9BACT</name>
<dbReference type="PANTHER" id="PTHR11705">
    <property type="entry name" value="PROTEASE FAMILY M14 CARBOXYPEPTIDASE A,B"/>
    <property type="match status" value="1"/>
</dbReference>
<evidence type="ECO:0000259" key="8">
    <source>
        <dbReference type="Pfam" id="PF00246"/>
    </source>
</evidence>
<dbReference type="AlphaFoldDB" id="A0AA49JY50"/>
<gene>
    <name evidence="9" type="ORF">Strain138_000355</name>
    <name evidence="10" type="ORF">Strain318_000355</name>
</gene>
<proteinExistence type="inferred from homology"/>
<comment type="cofactor">
    <cofactor evidence="1">
        <name>Zn(2+)</name>
        <dbReference type="ChEBI" id="CHEBI:29105"/>
    </cofactor>
</comment>
<reference evidence="10" key="1">
    <citation type="submission" date="2023-07" db="EMBL/GenBank/DDBJ databases">
        <authorList>
            <person name="Haufschild T."/>
            <person name="Kallscheuer N."/>
            <person name="Hammer J."/>
            <person name="Kohn T."/>
            <person name="Kabuu M."/>
            <person name="Jogler M."/>
            <person name="Wohfarth N."/>
            <person name="Heuer A."/>
            <person name="Rohde M."/>
            <person name="van Teeseling M.C.F."/>
            <person name="Jogler C."/>
        </authorList>
    </citation>
    <scope>NUCLEOTIDE SEQUENCE</scope>
    <source>
        <strain evidence="9">Strain 138</strain>
        <strain evidence="10">Strain 318</strain>
    </source>
</reference>
<evidence type="ECO:0000256" key="6">
    <source>
        <dbReference type="ARBA" id="ARBA00023049"/>
    </source>
</evidence>
<keyword evidence="4" id="KW-0378">Hydrolase</keyword>
<dbReference type="SUPFAM" id="SSF53187">
    <property type="entry name" value="Zn-dependent exopeptidases"/>
    <property type="match status" value="1"/>
</dbReference>
<evidence type="ECO:0000256" key="1">
    <source>
        <dbReference type="ARBA" id="ARBA00001947"/>
    </source>
</evidence>
<dbReference type="GO" id="GO:0004181">
    <property type="term" value="F:metallocarboxypeptidase activity"/>
    <property type="evidence" value="ECO:0007669"/>
    <property type="project" value="InterPro"/>
</dbReference>
<accession>A0AA49JSH9</accession>
<dbReference type="EMBL" id="CP130612">
    <property type="protein sequence ID" value="WKW11120.1"/>
    <property type="molecule type" value="Genomic_DNA"/>
</dbReference>
<sequence length="929" mass="102341">MSWRSLAFALPFTAVAALPLAAQQPRLTSPEQFFGHQIGADYVLPNYSKFHEYWIRLANESDRMELDTIGLTAEGRPQIMAIVSSPENLRNKERYRQIAERLARAEGVTAEQARQLAREGKGIVWIDGGLHATEVLGAQQLIETNWQLVSGQDDETKRFLDDLIIVMVHANPDGMELVSDWYMRNPDPRRRTYNNIPRLYQKYIGHDNNRDFYLAAQPESENLNRVLYTEWYPQVMYNHHQTGPAGTVMFAPPFRDPMNFNIHPLIKTGLDVVGGAMHNRFVLEEKGGVVMRSGAGYSTWWNGGLRTTVYFHNMIGLLTETIGTPSGMEIPFIASRQIASADLPLPVQPGPWKFRSSVEYSVTANKAVLDVVSRNREHFLFNIWKMGNDRIEQGNRDSWTIWPKRNAAVAARIDAENRQRRSQQQADNPMAFLGGFGNAAQQRTGEAAQQMMAAMKSPENRDPRAYIIPANQRDFPTAVRFIVALQKAGIDVHRATAAFSHGGKQYPAGSYVVKVGQAFGAHVLDMFEAQDHPNDFRVPGGPPTPPYDNAGWTLAMQMGVVYDRVLDNLTGPFEKIAPTNRVRPAAGTVASANVWHLSGAHNDAFIVVNRLLKANQMVLRKPDGTWVIPATAGSRPIVQRAATELGLSFTSGNNTGATAVRPMRIGLWDRFGGSMPSGWTRWLLEQYEFPFTVVYPQELDAGNLNAKYDALLFVDGAIPAYRSGPAAAGAQGQGGPGQQGGAGAADAIPAEFRGWLGNVTQDRTVPQLKQFAENGGTIITIGSSTNIAQHFGLPMSNHLVERMPTGEERELGSEKFYVPGSLLEVAVDSTTAAGRGMTSRAIVMYDNSPVFRLAPDAQAKGVTPIAWFDTPNALRSGWAWGETYLEGGVAAADARVGRGMVRLIGPEALFRAQPHGTFKLVFNGLIGTR</sequence>
<dbReference type="RefSeq" id="WP_367886822.1">
    <property type="nucleotide sequence ID" value="NZ_CP130612.1"/>
</dbReference>
<protein>
    <submittedName>
        <fullName evidence="10">M14 family metallopeptidase</fullName>
    </submittedName>
</protein>
<keyword evidence="3" id="KW-0645">Protease</keyword>
<dbReference type="CDD" id="cd06240">
    <property type="entry name" value="M14-like"/>
    <property type="match status" value="1"/>
</dbReference>
<keyword evidence="5" id="KW-0862">Zinc</keyword>
<feature type="domain" description="Peptidase M14" evidence="8">
    <location>
        <begin position="53"/>
        <end position="273"/>
    </location>
</feature>
<evidence type="ECO:0000256" key="5">
    <source>
        <dbReference type="ARBA" id="ARBA00022833"/>
    </source>
</evidence>
<accession>A0AA49JY50</accession>
<evidence type="ECO:0000313" key="9">
    <source>
        <dbReference type="EMBL" id="WKW11120.1"/>
    </source>
</evidence>
<dbReference type="GO" id="GO:0006508">
    <property type="term" value="P:proteolysis"/>
    <property type="evidence" value="ECO:0007669"/>
    <property type="project" value="UniProtKB-KW"/>
</dbReference>
<dbReference type="EMBL" id="CP130613">
    <property type="protein sequence ID" value="WKW14030.1"/>
    <property type="molecule type" value="Genomic_DNA"/>
</dbReference>
<evidence type="ECO:0000313" key="10">
    <source>
        <dbReference type="EMBL" id="WKW14030.1"/>
    </source>
</evidence>
<keyword evidence="7" id="KW-0732">Signal</keyword>
<evidence type="ECO:0000256" key="4">
    <source>
        <dbReference type="ARBA" id="ARBA00022801"/>
    </source>
</evidence>
<evidence type="ECO:0000256" key="3">
    <source>
        <dbReference type="ARBA" id="ARBA00022670"/>
    </source>
</evidence>
<evidence type="ECO:0000256" key="7">
    <source>
        <dbReference type="SAM" id="SignalP"/>
    </source>
</evidence>
<evidence type="ECO:0000313" key="11">
    <source>
        <dbReference type="Proteomes" id="UP001229955"/>
    </source>
</evidence>
<dbReference type="GO" id="GO:0005615">
    <property type="term" value="C:extracellular space"/>
    <property type="evidence" value="ECO:0007669"/>
    <property type="project" value="TreeGrafter"/>
</dbReference>
<comment type="similarity">
    <text evidence="2">Belongs to the peptidase M14 family.</text>
</comment>
<dbReference type="Proteomes" id="UP001229955">
    <property type="component" value="Chromosome"/>
</dbReference>
<dbReference type="GO" id="GO:0008270">
    <property type="term" value="F:zinc ion binding"/>
    <property type="evidence" value="ECO:0007669"/>
    <property type="project" value="InterPro"/>
</dbReference>
<organism evidence="10 11">
    <name type="scientific">Pseudogemmatithrix spongiicola</name>
    <dbReference type="NCBI Taxonomy" id="3062599"/>
    <lineage>
        <taxon>Bacteria</taxon>
        <taxon>Pseudomonadati</taxon>
        <taxon>Gemmatimonadota</taxon>
        <taxon>Gemmatimonadia</taxon>
        <taxon>Gemmatimonadales</taxon>
        <taxon>Gemmatimonadaceae</taxon>
        <taxon>Pseudogemmatithrix</taxon>
    </lineage>
</organism>
<evidence type="ECO:0000256" key="2">
    <source>
        <dbReference type="ARBA" id="ARBA00005988"/>
    </source>
</evidence>
<keyword evidence="11" id="KW-1185">Reference proteome</keyword>